<gene>
    <name evidence="1" type="ORF">FDY95_22930</name>
</gene>
<dbReference type="AlphaFoldDB" id="A0A5R8WJP3"/>
<evidence type="ECO:0000313" key="1">
    <source>
        <dbReference type="EMBL" id="TLM88692.1"/>
    </source>
</evidence>
<evidence type="ECO:0000313" key="2">
    <source>
        <dbReference type="Proteomes" id="UP000305517"/>
    </source>
</evidence>
<dbReference type="Proteomes" id="UP000305517">
    <property type="component" value="Unassembled WGS sequence"/>
</dbReference>
<sequence>MPAITRVLDTAAGQLVLGATVRSTTTRRQGLITELVPNSPQGPRAILNDRHGEAAGDLVLVAPPEPQALAILSQDAEPVLSGAFEVLVPGQGDRVYFAQTSEQVIKLLARCIGIQDEAYEVQQLTRLAEGRPVDVRFRGSFGIVGALAYVYTGQARPEPRFALGQRVYRTGGKQAETVTGIQLHQVPAGRRREGEAFEWHYLLGSDPEQLRPRPETALRDYLIIPTEGPTA</sequence>
<organism evidence="1 2">
    <name type="scientific">Hymenobacter jeollabukensis</name>
    <dbReference type="NCBI Taxonomy" id="2025313"/>
    <lineage>
        <taxon>Bacteria</taxon>
        <taxon>Pseudomonadati</taxon>
        <taxon>Bacteroidota</taxon>
        <taxon>Cytophagia</taxon>
        <taxon>Cytophagales</taxon>
        <taxon>Hymenobacteraceae</taxon>
        <taxon>Hymenobacter</taxon>
    </lineage>
</organism>
<protein>
    <submittedName>
        <fullName evidence="1">Uncharacterized protein</fullName>
    </submittedName>
</protein>
<dbReference type="EMBL" id="VAJM01000016">
    <property type="protein sequence ID" value="TLM88692.1"/>
    <property type="molecule type" value="Genomic_DNA"/>
</dbReference>
<dbReference type="OrthoDB" id="875273at2"/>
<name>A0A5R8WJP3_9BACT</name>
<comment type="caution">
    <text evidence="1">The sequence shown here is derived from an EMBL/GenBank/DDBJ whole genome shotgun (WGS) entry which is preliminary data.</text>
</comment>
<accession>A0A5R8WJP3</accession>
<dbReference type="RefSeq" id="WP_138081494.1">
    <property type="nucleotide sequence ID" value="NZ_VAJM01000016.1"/>
</dbReference>
<keyword evidence="2" id="KW-1185">Reference proteome</keyword>
<reference evidence="1 2" key="1">
    <citation type="submission" date="2019-05" db="EMBL/GenBank/DDBJ databases">
        <title>Hymenobacter edaphi sp. nov., isolated from abandoned arsenic-contaminated farmland soil.</title>
        <authorList>
            <person name="Nie L."/>
        </authorList>
    </citation>
    <scope>NUCLEOTIDE SEQUENCE [LARGE SCALE GENOMIC DNA]</scope>
    <source>
        <strain evidence="1 2">1-3-3-8</strain>
    </source>
</reference>
<proteinExistence type="predicted"/>